<dbReference type="Proteomes" id="UP000001514">
    <property type="component" value="Unassembled WGS sequence"/>
</dbReference>
<dbReference type="EMBL" id="GL377744">
    <property type="protein sequence ID" value="EFJ04916.1"/>
    <property type="molecule type" value="Genomic_DNA"/>
</dbReference>
<sequence>MSKRRIAARTFGFQRHPVYKTSCMVEPLRECTYYAPEEERLNKDVDGFIREIHDKRRGRDKEILACNKVARAYEEYKLVCKREEAWDKEKLRDEFFRVKPHGRTFSNRSAVKYDIFTMEYEDSFYGRQFKHEDDLARWRQTLRKLFLQARSSGVPDFNIVDWRRLPAPVEPARPRPPGPDPAKALHGLEMQRFKPVAVEPGDIVPGDGKTAELLHFSPIPHQRPLASVRDVIVNVEHPWQHCC</sequence>
<accession>D8TEK3</accession>
<keyword evidence="2" id="KW-1185">Reference proteome</keyword>
<dbReference type="AlphaFoldDB" id="D8TEK3"/>
<dbReference type="KEGG" id="smo:SELMODRAFT_431980"/>
<reference evidence="1 2" key="1">
    <citation type="journal article" date="2011" name="Science">
        <title>The Selaginella genome identifies genetic changes associated with the evolution of vascular plants.</title>
        <authorList>
            <person name="Banks J.A."/>
            <person name="Nishiyama T."/>
            <person name="Hasebe M."/>
            <person name="Bowman J.L."/>
            <person name="Gribskov M."/>
            <person name="dePamphilis C."/>
            <person name="Albert V.A."/>
            <person name="Aono N."/>
            <person name="Aoyama T."/>
            <person name="Ambrose B.A."/>
            <person name="Ashton N.W."/>
            <person name="Axtell M.J."/>
            <person name="Barker E."/>
            <person name="Barker M.S."/>
            <person name="Bennetzen J.L."/>
            <person name="Bonawitz N.D."/>
            <person name="Chapple C."/>
            <person name="Cheng C."/>
            <person name="Correa L.G."/>
            <person name="Dacre M."/>
            <person name="DeBarry J."/>
            <person name="Dreyer I."/>
            <person name="Elias M."/>
            <person name="Engstrom E.M."/>
            <person name="Estelle M."/>
            <person name="Feng L."/>
            <person name="Finet C."/>
            <person name="Floyd S.K."/>
            <person name="Frommer W.B."/>
            <person name="Fujita T."/>
            <person name="Gramzow L."/>
            <person name="Gutensohn M."/>
            <person name="Harholt J."/>
            <person name="Hattori M."/>
            <person name="Heyl A."/>
            <person name="Hirai T."/>
            <person name="Hiwatashi Y."/>
            <person name="Ishikawa M."/>
            <person name="Iwata M."/>
            <person name="Karol K.G."/>
            <person name="Koehler B."/>
            <person name="Kolukisaoglu U."/>
            <person name="Kubo M."/>
            <person name="Kurata T."/>
            <person name="Lalonde S."/>
            <person name="Li K."/>
            <person name="Li Y."/>
            <person name="Litt A."/>
            <person name="Lyons E."/>
            <person name="Manning G."/>
            <person name="Maruyama T."/>
            <person name="Michael T.P."/>
            <person name="Mikami K."/>
            <person name="Miyazaki S."/>
            <person name="Morinaga S."/>
            <person name="Murata T."/>
            <person name="Mueller-Roeber B."/>
            <person name="Nelson D.R."/>
            <person name="Obara M."/>
            <person name="Oguri Y."/>
            <person name="Olmstead R.G."/>
            <person name="Onodera N."/>
            <person name="Petersen B.L."/>
            <person name="Pils B."/>
            <person name="Prigge M."/>
            <person name="Rensing S.A."/>
            <person name="Riano-Pachon D.M."/>
            <person name="Roberts A.W."/>
            <person name="Sato Y."/>
            <person name="Scheller H.V."/>
            <person name="Schulz B."/>
            <person name="Schulz C."/>
            <person name="Shakirov E.V."/>
            <person name="Shibagaki N."/>
            <person name="Shinohara N."/>
            <person name="Shippen D.E."/>
            <person name="Soerensen I."/>
            <person name="Sotooka R."/>
            <person name="Sugimoto N."/>
            <person name="Sugita M."/>
            <person name="Sumikawa N."/>
            <person name="Tanurdzic M."/>
            <person name="Theissen G."/>
            <person name="Ulvskov P."/>
            <person name="Wakazuki S."/>
            <person name="Weng J.K."/>
            <person name="Willats W.W."/>
            <person name="Wipf D."/>
            <person name="Wolf P.G."/>
            <person name="Yang L."/>
            <person name="Zimmer A.D."/>
            <person name="Zhu Q."/>
            <person name="Mitros T."/>
            <person name="Hellsten U."/>
            <person name="Loque D."/>
            <person name="Otillar R."/>
            <person name="Salamov A."/>
            <person name="Schmutz J."/>
            <person name="Shapiro H."/>
            <person name="Lindquist E."/>
            <person name="Lucas S."/>
            <person name="Rokhsar D."/>
            <person name="Grigoriev I.V."/>
        </authorList>
    </citation>
    <scope>NUCLEOTIDE SEQUENCE [LARGE SCALE GENOMIC DNA]</scope>
</reference>
<protein>
    <submittedName>
        <fullName evidence="1">Uncharacterized protein</fullName>
    </submittedName>
</protein>
<dbReference type="InParanoid" id="D8TEK3"/>
<gene>
    <name evidence="1" type="ORF">SELMODRAFT_431980</name>
</gene>
<dbReference type="OrthoDB" id="10261433at2759"/>
<dbReference type="Gramene" id="EFJ04916">
    <property type="protein sequence ID" value="EFJ04916"/>
    <property type="gene ID" value="SELMODRAFT_431980"/>
</dbReference>
<name>D8TEK3_SELML</name>
<proteinExistence type="predicted"/>
<dbReference type="HOGENOM" id="CLU_947980_0_0_1"/>
<evidence type="ECO:0000313" key="2">
    <source>
        <dbReference type="Proteomes" id="UP000001514"/>
    </source>
</evidence>
<organism evidence="2">
    <name type="scientific">Selaginella moellendorffii</name>
    <name type="common">Spikemoss</name>
    <dbReference type="NCBI Taxonomy" id="88036"/>
    <lineage>
        <taxon>Eukaryota</taxon>
        <taxon>Viridiplantae</taxon>
        <taxon>Streptophyta</taxon>
        <taxon>Embryophyta</taxon>
        <taxon>Tracheophyta</taxon>
        <taxon>Lycopodiopsida</taxon>
        <taxon>Selaginellales</taxon>
        <taxon>Selaginellaceae</taxon>
        <taxon>Selaginella</taxon>
    </lineage>
</organism>
<evidence type="ECO:0000313" key="1">
    <source>
        <dbReference type="EMBL" id="EFJ04916.1"/>
    </source>
</evidence>